<dbReference type="Pfam" id="PF00098">
    <property type="entry name" value="zf-CCHC"/>
    <property type="match status" value="1"/>
</dbReference>
<protein>
    <recommendedName>
        <fullName evidence="2">ATP-dependent DNA helicase</fullName>
        <ecNumber evidence="2">5.6.2.3</ecNumber>
    </recommendedName>
</protein>
<comment type="similarity">
    <text evidence="2">Belongs to the helicase family.</text>
</comment>
<keyword evidence="1" id="KW-0863">Zinc-finger</keyword>
<dbReference type="EC" id="5.6.2.3" evidence="2"/>
<dbReference type="InterPro" id="IPR027417">
    <property type="entry name" value="P-loop_NTPase"/>
</dbReference>
<dbReference type="CDD" id="cd18809">
    <property type="entry name" value="SF1_C_RecD"/>
    <property type="match status" value="1"/>
</dbReference>
<feature type="compositionally biased region" description="Basic residues" evidence="3">
    <location>
        <begin position="8"/>
        <end position="18"/>
    </location>
</feature>
<dbReference type="Gene3D" id="3.40.50.300">
    <property type="entry name" value="P-loop containing nucleotide triphosphate hydrolases"/>
    <property type="match status" value="2"/>
</dbReference>
<dbReference type="PANTHER" id="PTHR47642:SF5">
    <property type="entry name" value="ATP-DEPENDENT DNA HELICASE"/>
    <property type="match status" value="1"/>
</dbReference>
<feature type="domain" description="CCHC-type" evidence="4">
    <location>
        <begin position="521"/>
        <end position="534"/>
    </location>
</feature>
<dbReference type="AlphaFoldDB" id="A0A812KXZ1"/>
<dbReference type="PANTHER" id="PTHR47642">
    <property type="entry name" value="ATP-DEPENDENT DNA HELICASE"/>
    <property type="match status" value="1"/>
</dbReference>
<dbReference type="GO" id="GO:0003676">
    <property type="term" value="F:nucleic acid binding"/>
    <property type="evidence" value="ECO:0007669"/>
    <property type="project" value="InterPro"/>
</dbReference>
<organism evidence="5 6">
    <name type="scientific">Symbiodinium pilosum</name>
    <name type="common">Dinoflagellate</name>
    <dbReference type="NCBI Taxonomy" id="2952"/>
    <lineage>
        <taxon>Eukaryota</taxon>
        <taxon>Sar</taxon>
        <taxon>Alveolata</taxon>
        <taxon>Dinophyceae</taxon>
        <taxon>Suessiales</taxon>
        <taxon>Symbiodiniaceae</taxon>
        <taxon>Symbiodinium</taxon>
    </lineage>
</organism>
<dbReference type="GO" id="GO:0000723">
    <property type="term" value="P:telomere maintenance"/>
    <property type="evidence" value="ECO:0007669"/>
    <property type="project" value="InterPro"/>
</dbReference>
<evidence type="ECO:0000313" key="5">
    <source>
        <dbReference type="EMBL" id="CAE7237948.1"/>
    </source>
</evidence>
<name>A0A812KXZ1_SYMPI</name>
<keyword evidence="1" id="KW-0479">Metal-binding</keyword>
<dbReference type="InterPro" id="IPR001878">
    <property type="entry name" value="Znf_CCHC"/>
</dbReference>
<keyword evidence="2" id="KW-0547">Nucleotide-binding</keyword>
<dbReference type="InterPro" id="IPR051055">
    <property type="entry name" value="PIF1_helicase"/>
</dbReference>
<dbReference type="SUPFAM" id="SSF52540">
    <property type="entry name" value="P-loop containing nucleoside triphosphate hydrolases"/>
    <property type="match status" value="2"/>
</dbReference>
<evidence type="ECO:0000259" key="4">
    <source>
        <dbReference type="PROSITE" id="PS50158"/>
    </source>
</evidence>
<keyword evidence="1" id="KW-0862">Zinc</keyword>
<evidence type="ECO:0000313" key="6">
    <source>
        <dbReference type="Proteomes" id="UP000649617"/>
    </source>
</evidence>
<comment type="caution">
    <text evidence="5">The sequence shown here is derived from an EMBL/GenBank/DDBJ whole genome shotgun (WGS) entry which is preliminary data.</text>
</comment>
<dbReference type="EMBL" id="CAJNIZ010005003">
    <property type="protein sequence ID" value="CAE7237948.1"/>
    <property type="molecule type" value="Genomic_DNA"/>
</dbReference>
<dbReference type="GO" id="GO:0005524">
    <property type="term" value="F:ATP binding"/>
    <property type="evidence" value="ECO:0007669"/>
    <property type="project" value="UniProtKB-KW"/>
</dbReference>
<keyword evidence="2" id="KW-0227">DNA damage</keyword>
<gene>
    <name evidence="5" type="primary">pfh1</name>
    <name evidence="5" type="ORF">SPIL2461_LOCUS3948</name>
</gene>
<comment type="cofactor">
    <cofactor evidence="2">
        <name>Mg(2+)</name>
        <dbReference type="ChEBI" id="CHEBI:18420"/>
    </cofactor>
</comment>
<evidence type="ECO:0000256" key="2">
    <source>
        <dbReference type="RuleBase" id="RU363044"/>
    </source>
</evidence>
<dbReference type="OrthoDB" id="425788at2759"/>
<dbReference type="GO" id="GO:0016787">
    <property type="term" value="F:hydrolase activity"/>
    <property type="evidence" value="ECO:0007669"/>
    <property type="project" value="UniProtKB-KW"/>
</dbReference>
<keyword evidence="2" id="KW-0233">DNA recombination</keyword>
<keyword evidence="2" id="KW-0347">Helicase</keyword>
<keyword evidence="2" id="KW-0378">Hydrolase</keyword>
<feature type="region of interest" description="Disordered" evidence="3">
    <location>
        <begin position="1"/>
        <end position="32"/>
    </location>
</feature>
<evidence type="ECO:0000256" key="1">
    <source>
        <dbReference type="PROSITE-ProRule" id="PRU00047"/>
    </source>
</evidence>
<dbReference type="GO" id="GO:0008270">
    <property type="term" value="F:zinc ion binding"/>
    <property type="evidence" value="ECO:0007669"/>
    <property type="project" value="UniProtKB-KW"/>
</dbReference>
<comment type="catalytic activity">
    <reaction evidence="2">
        <text>ATP + H2O = ADP + phosphate + H(+)</text>
        <dbReference type="Rhea" id="RHEA:13065"/>
        <dbReference type="ChEBI" id="CHEBI:15377"/>
        <dbReference type="ChEBI" id="CHEBI:15378"/>
        <dbReference type="ChEBI" id="CHEBI:30616"/>
        <dbReference type="ChEBI" id="CHEBI:43474"/>
        <dbReference type="ChEBI" id="CHEBI:456216"/>
        <dbReference type="EC" id="5.6.2.3"/>
    </reaction>
</comment>
<dbReference type="GO" id="GO:0006310">
    <property type="term" value="P:DNA recombination"/>
    <property type="evidence" value="ECO:0007669"/>
    <property type="project" value="UniProtKB-KW"/>
</dbReference>
<dbReference type="InterPro" id="IPR010285">
    <property type="entry name" value="DNA_helicase_pif1-like_DEAD"/>
</dbReference>
<dbReference type="Pfam" id="PF05970">
    <property type="entry name" value="PIF1"/>
    <property type="match status" value="1"/>
</dbReference>
<dbReference type="GO" id="GO:0006281">
    <property type="term" value="P:DNA repair"/>
    <property type="evidence" value="ECO:0007669"/>
    <property type="project" value="UniProtKB-KW"/>
</dbReference>
<accession>A0A812KXZ1</accession>
<dbReference type="Proteomes" id="UP000649617">
    <property type="component" value="Unassembled WGS sequence"/>
</dbReference>
<dbReference type="GO" id="GO:0043139">
    <property type="term" value="F:5'-3' DNA helicase activity"/>
    <property type="evidence" value="ECO:0007669"/>
    <property type="project" value="UniProtKB-EC"/>
</dbReference>
<reference evidence="5" key="1">
    <citation type="submission" date="2021-02" db="EMBL/GenBank/DDBJ databases">
        <authorList>
            <person name="Dougan E. K."/>
            <person name="Rhodes N."/>
            <person name="Thang M."/>
            <person name="Chan C."/>
        </authorList>
    </citation>
    <scope>NUCLEOTIDE SEQUENCE</scope>
</reference>
<keyword evidence="2" id="KW-0067">ATP-binding</keyword>
<dbReference type="PROSITE" id="PS50158">
    <property type="entry name" value="ZF_CCHC"/>
    <property type="match status" value="1"/>
</dbReference>
<keyword evidence="2" id="KW-0234">DNA repair</keyword>
<keyword evidence="6" id="KW-1185">Reference proteome</keyword>
<sequence>MANEAGRSRTRTPPRRPRVQAGTPPREPLPLDPWQRRAAKVAESKNLFLTGEAGSGKSYFLQYLRENLRDRCIALVAPTWKAASRIGGTSVHFFAGVNVGKLEHSAEEALAFIKTRPDPLQKEVFKRLCRTQVLILDEVSMLCPAVLDHLEQLCCMVRESSEVFGRIRCIFSGDFMQIPPVASKKLAFEAHCWNRLFSSATQMQTLQGVHRQSKDNAFHGFLNRLRYGYLKEEDIGILLRASDREGGHECLQIYAKNEDVENVNSSRLRRLDGDTATFLAKDSFAPEVSPESQWELKHALEEQCPSELVLKVGAPVRLTHVRNRTDFHRGMEGTVTGFDEGWPEVELADGGGKITVCSCMGASIQAEARGPRLATRRQVPLALAWATTLHKAQGMTFDHAAVHLSKVFQANMGYVALSRVSTHEGLKLLDRLGTMTAANLRNWLHHKLCQFCPKALQFHMAMLDQETRRRICCGQGDFQQLLQNDNAWKAALLRAGFVEGGGYTYTASYPDWAVAEFGLNCHKCGRRGHWRADCME</sequence>
<evidence type="ECO:0000256" key="3">
    <source>
        <dbReference type="SAM" id="MobiDB-lite"/>
    </source>
</evidence>
<proteinExistence type="inferred from homology"/>